<dbReference type="AlphaFoldDB" id="A0A0A2SR40"/>
<evidence type="ECO:0000313" key="2">
    <source>
        <dbReference type="EMBL" id="KGP63590.1"/>
    </source>
</evidence>
<dbReference type="Proteomes" id="UP000054422">
    <property type="component" value="Unassembled WGS sequence"/>
</dbReference>
<evidence type="ECO:0000313" key="3">
    <source>
        <dbReference type="Proteomes" id="UP000054422"/>
    </source>
</evidence>
<feature type="compositionally biased region" description="Basic and acidic residues" evidence="1">
    <location>
        <begin position="150"/>
        <end position="159"/>
    </location>
</feature>
<accession>A0A0A2SR40</accession>
<reference evidence="2 3" key="1">
    <citation type="submission" date="2014-05" db="EMBL/GenBank/DDBJ databases">
        <authorList>
            <person name="Rizzardi K."/>
            <person name="Winiecka-Krusnell J."/>
            <person name="Ramliden M."/>
            <person name="Alm E."/>
            <person name="Andersson S."/>
            <person name="Byfors S."/>
        </authorList>
    </citation>
    <scope>NUCLEOTIDE SEQUENCE [LARGE SCALE GENOMIC DNA]</scope>
    <source>
        <strain evidence="2 3">LEGN</strain>
    </source>
</reference>
<feature type="region of interest" description="Disordered" evidence="1">
    <location>
        <begin position="135"/>
        <end position="159"/>
    </location>
</feature>
<sequence>MFESLRKCLTGMACTSFSSSTPHRNAQRANVGADIIGTVLETFDPAAAIPTNLAQTLISFYSVFRFDTHASEKLVHLLQGSMAGAQMGLRIALLFNGVQCEAYTDDNLCTAIFLLSLLYKGTLLASWGPSEFSKDPYVQPASESNESEVEPARDRALSV</sequence>
<dbReference type="RefSeq" id="WP_035888372.1">
    <property type="nucleotide sequence ID" value="NZ_JNCF01000013.1"/>
</dbReference>
<dbReference type="OrthoDB" id="5637719at2"/>
<gene>
    <name evidence="2" type="ORF">EP47_06425</name>
</gene>
<dbReference type="EMBL" id="JNCF01000013">
    <property type="protein sequence ID" value="KGP63590.1"/>
    <property type="molecule type" value="Genomic_DNA"/>
</dbReference>
<name>A0A0A2SR40_9GAMM</name>
<proteinExistence type="predicted"/>
<organism evidence="2 3">
    <name type="scientific">Legionella norrlandica</name>
    <dbReference type="NCBI Taxonomy" id="1498499"/>
    <lineage>
        <taxon>Bacteria</taxon>
        <taxon>Pseudomonadati</taxon>
        <taxon>Pseudomonadota</taxon>
        <taxon>Gammaproteobacteria</taxon>
        <taxon>Legionellales</taxon>
        <taxon>Legionellaceae</taxon>
        <taxon>Legionella</taxon>
    </lineage>
</organism>
<keyword evidence="3" id="KW-1185">Reference proteome</keyword>
<comment type="caution">
    <text evidence="2">The sequence shown here is derived from an EMBL/GenBank/DDBJ whole genome shotgun (WGS) entry which is preliminary data.</text>
</comment>
<protein>
    <submittedName>
        <fullName evidence="2">Uncharacterized protein</fullName>
    </submittedName>
</protein>
<evidence type="ECO:0000256" key="1">
    <source>
        <dbReference type="SAM" id="MobiDB-lite"/>
    </source>
</evidence>